<dbReference type="GO" id="GO:0035869">
    <property type="term" value="C:ciliary transition zone"/>
    <property type="evidence" value="ECO:0000318"/>
    <property type="project" value="GO_Central"/>
</dbReference>
<feature type="binding site" evidence="5">
    <location>
        <position position="1150"/>
    </location>
    <ligand>
        <name>Fe cation</name>
        <dbReference type="ChEBI" id="CHEBI:24875"/>
        <label>1</label>
    </ligand>
</feature>
<keyword evidence="2" id="KW-0812">Transmembrane</keyword>
<feature type="binding site" evidence="5">
    <location>
        <position position="1150"/>
    </location>
    <ligand>
        <name>Fe cation</name>
        <dbReference type="ChEBI" id="CHEBI:24875"/>
        <label>2</label>
    </ligand>
</feature>
<comment type="pathway">
    <text evidence="5">Cofactor biosynthesis; ubiquinone biosynthesis.</text>
</comment>
<feature type="binding site" evidence="5">
    <location>
        <position position="1063"/>
    </location>
    <ligand>
        <name>Fe cation</name>
        <dbReference type="ChEBI" id="CHEBI:24875"/>
        <label>2</label>
    </ligand>
</feature>
<feature type="binding site" evidence="5">
    <location>
        <position position="1066"/>
    </location>
    <ligand>
        <name>Fe cation</name>
        <dbReference type="ChEBI" id="CHEBI:24875"/>
        <label>1</label>
    </ligand>
</feature>
<dbReference type="CDD" id="cd01042">
    <property type="entry name" value="DMQH"/>
    <property type="match status" value="1"/>
</dbReference>
<reference evidence="7" key="2">
    <citation type="submission" date="2022-06" db="UniProtKB">
        <authorList>
            <consortium name="EnsemblMetazoa"/>
        </authorList>
    </citation>
    <scope>IDENTIFICATION</scope>
    <source>
        <strain evidence="7">PS312</strain>
    </source>
</reference>
<keyword evidence="5" id="KW-0560">Oxidoreductase</keyword>
<proteinExistence type="inferred from homology"/>
<keyword evidence="5" id="KW-0831">Ubiquinone biosynthesis</keyword>
<dbReference type="InterPro" id="IPR016024">
    <property type="entry name" value="ARM-type_fold"/>
</dbReference>
<accession>A0A8R1UF86</accession>
<dbReference type="Gene3D" id="1.20.1510.10">
    <property type="entry name" value="Cation efflux protein transmembrane domain"/>
    <property type="match status" value="1"/>
</dbReference>
<dbReference type="GO" id="GO:0046872">
    <property type="term" value="F:metal ion binding"/>
    <property type="evidence" value="ECO:0007669"/>
    <property type="project" value="UniProtKB-KW"/>
</dbReference>
<dbReference type="GO" id="GO:0016709">
    <property type="term" value="F:oxidoreductase activity, acting on paired donors, with incorporation or reduction of molecular oxygen, NAD(P)H as one donor, and incorporation of one atom of oxygen"/>
    <property type="evidence" value="ECO:0007669"/>
    <property type="project" value="UniProtKB-UniRule"/>
</dbReference>
<dbReference type="GO" id="GO:0008324">
    <property type="term" value="F:monoatomic cation transmembrane transporter activity"/>
    <property type="evidence" value="ECO:0007669"/>
    <property type="project" value="InterPro"/>
</dbReference>
<dbReference type="GO" id="GO:0008682">
    <property type="term" value="F:3-demethoxyubiquinol 3-hydroxylase activity"/>
    <property type="evidence" value="ECO:0007669"/>
    <property type="project" value="UniProtKB-EC"/>
</dbReference>
<comment type="subunit">
    <text evidence="5">Component of a multi-subunit COQ enzyme complex.</text>
</comment>
<dbReference type="InterPro" id="IPR011566">
    <property type="entry name" value="Ubq_synth_Coq7"/>
</dbReference>
<evidence type="ECO:0000313" key="8">
    <source>
        <dbReference type="Proteomes" id="UP000005239"/>
    </source>
</evidence>
<comment type="similarity">
    <text evidence="5">Belongs to the COQ7 family.</text>
</comment>
<comment type="catalytic activity">
    <reaction evidence="5">
        <text>a 5-methoxy-2-methyl-3-(all-trans-polyprenyl)benzene-1,4-diol + AH2 + O2 = a 3-demethylubiquinol + A + H2O</text>
        <dbReference type="Rhea" id="RHEA:50908"/>
        <dbReference type="Rhea" id="RHEA-COMP:10859"/>
        <dbReference type="Rhea" id="RHEA-COMP:10914"/>
        <dbReference type="ChEBI" id="CHEBI:13193"/>
        <dbReference type="ChEBI" id="CHEBI:15377"/>
        <dbReference type="ChEBI" id="CHEBI:15379"/>
        <dbReference type="ChEBI" id="CHEBI:17499"/>
        <dbReference type="ChEBI" id="CHEBI:84167"/>
        <dbReference type="ChEBI" id="CHEBI:84422"/>
        <dbReference type="EC" id="1.14.99.60"/>
    </reaction>
</comment>
<feature type="binding site" evidence="5">
    <location>
        <position position="1063"/>
    </location>
    <ligand>
        <name>Fe cation</name>
        <dbReference type="ChEBI" id="CHEBI:24875"/>
        <label>1</label>
    </ligand>
</feature>
<dbReference type="InterPro" id="IPR009078">
    <property type="entry name" value="Ferritin-like_SF"/>
</dbReference>
<keyword evidence="8" id="KW-1185">Reference proteome</keyword>
<evidence type="ECO:0000256" key="5">
    <source>
        <dbReference type="HAMAP-Rule" id="MF_03194"/>
    </source>
</evidence>
<dbReference type="SMART" id="SM01297">
    <property type="entry name" value="KAP"/>
    <property type="match status" value="1"/>
</dbReference>
<keyword evidence="5" id="KW-0999">Mitochondrion inner membrane</keyword>
<dbReference type="EC" id="1.14.99.60" evidence="5"/>
<dbReference type="GO" id="GO:0031314">
    <property type="term" value="C:extrinsic component of mitochondrial inner membrane"/>
    <property type="evidence" value="ECO:0007669"/>
    <property type="project" value="UniProtKB-UniRule"/>
</dbReference>
<comment type="cofactor">
    <cofactor evidence="5">
        <name>Fe cation</name>
        <dbReference type="ChEBI" id="CHEBI:24875"/>
    </cofactor>
    <text evidence="5">Binds 2 iron ions per subunit.</text>
</comment>
<evidence type="ECO:0000259" key="6">
    <source>
        <dbReference type="Pfam" id="PF01545"/>
    </source>
</evidence>
<dbReference type="SUPFAM" id="SSF48371">
    <property type="entry name" value="ARM repeat"/>
    <property type="match status" value="1"/>
</dbReference>
<organism evidence="7 8">
    <name type="scientific">Pristionchus pacificus</name>
    <name type="common">Parasitic nematode worm</name>
    <dbReference type="NCBI Taxonomy" id="54126"/>
    <lineage>
        <taxon>Eukaryota</taxon>
        <taxon>Metazoa</taxon>
        <taxon>Ecdysozoa</taxon>
        <taxon>Nematoda</taxon>
        <taxon>Chromadorea</taxon>
        <taxon>Rhabditida</taxon>
        <taxon>Rhabditina</taxon>
        <taxon>Diplogasteromorpha</taxon>
        <taxon>Diplogasteroidea</taxon>
        <taxon>Neodiplogasteridae</taxon>
        <taxon>Pristionchus</taxon>
    </lineage>
</organism>
<feature type="binding site" evidence="5">
    <location>
        <position position="1153"/>
    </location>
    <ligand>
        <name>Fe cation</name>
        <dbReference type="ChEBI" id="CHEBI:24875"/>
        <label>2</label>
    </ligand>
</feature>
<dbReference type="Proteomes" id="UP000005239">
    <property type="component" value="Unassembled WGS sequence"/>
</dbReference>
<dbReference type="Gene3D" id="1.25.10.10">
    <property type="entry name" value="Leucine-rich Repeat Variant"/>
    <property type="match status" value="1"/>
</dbReference>
<dbReference type="GO" id="GO:0006744">
    <property type="term" value="P:ubiquinone biosynthetic process"/>
    <property type="evidence" value="ECO:0007669"/>
    <property type="project" value="UniProtKB-UniRule"/>
</dbReference>
<dbReference type="Pfam" id="PF03232">
    <property type="entry name" value="COQ7"/>
    <property type="match status" value="1"/>
</dbReference>
<dbReference type="Pfam" id="PF05804">
    <property type="entry name" value="KAP"/>
    <property type="match status" value="1"/>
</dbReference>
<keyword evidence="5" id="KW-0408">Iron</keyword>
<evidence type="ECO:0000256" key="2">
    <source>
        <dbReference type="ARBA" id="ARBA00022692"/>
    </source>
</evidence>
<evidence type="ECO:0000256" key="1">
    <source>
        <dbReference type="ARBA" id="ARBA00004141"/>
    </source>
</evidence>
<evidence type="ECO:0000313" key="7">
    <source>
        <dbReference type="EnsemblMetazoa" id="PPA21626.1"/>
    </source>
</evidence>
<dbReference type="InterPro" id="IPR008658">
    <property type="entry name" value="KAP3"/>
</dbReference>
<keyword evidence="4 5" id="KW-0472">Membrane</keyword>
<name>A0A2A6CR14_PRIPA</name>
<dbReference type="SUPFAM" id="SSF47240">
    <property type="entry name" value="Ferritin-like"/>
    <property type="match status" value="1"/>
</dbReference>
<protein>
    <recommendedName>
        <fullName evidence="5">5-demethoxyubiquinone hydroxylase, mitochondrial</fullName>
        <shortName evidence="5">DMQ hydroxylase</shortName>
        <ecNumber evidence="5">1.14.99.60</ecNumber>
    </recommendedName>
    <alternativeName>
        <fullName evidence="5">Ubiquinone biosynthesis monooxygenase COQ7</fullName>
    </alternativeName>
</protein>
<keyword evidence="3" id="KW-1133">Transmembrane helix</keyword>
<dbReference type="EnsemblMetazoa" id="PPA21626.1">
    <property type="protein sequence ID" value="PPA21626.1"/>
    <property type="gene ID" value="WBGene00111180"/>
</dbReference>
<feature type="domain" description="Cation efflux protein transmembrane" evidence="6">
    <location>
        <begin position="702"/>
        <end position="879"/>
    </location>
</feature>
<dbReference type="InterPro" id="IPR027469">
    <property type="entry name" value="Cation_efflux_TMD_sf"/>
</dbReference>
<feature type="binding site" evidence="5">
    <location>
        <position position="1033"/>
    </location>
    <ligand>
        <name>Fe cation</name>
        <dbReference type="ChEBI" id="CHEBI:24875"/>
        <label>1</label>
    </ligand>
</feature>
<evidence type="ECO:0000256" key="3">
    <source>
        <dbReference type="ARBA" id="ARBA00022989"/>
    </source>
</evidence>
<dbReference type="Pfam" id="PF01545">
    <property type="entry name" value="Cation_efflux"/>
    <property type="match status" value="1"/>
</dbReference>
<evidence type="ECO:0000256" key="4">
    <source>
        <dbReference type="ARBA" id="ARBA00023136"/>
    </source>
</evidence>
<dbReference type="InterPro" id="IPR011989">
    <property type="entry name" value="ARM-like"/>
</dbReference>
<gene>
    <name evidence="7" type="primary">WBGene00111180</name>
</gene>
<sequence>MNRQGGVQNVVLDAHPHDLAVVVRYQLQDPKDHKIKSHQKIINLKELTEKVDIEWLASVVMEKCSLIPEGSRKDLEQILYYLQRTVNSRAHSASSMSERSTPNSASVNATMCEIELYIELLYEDITAKNRGSLCILELAKNPANLLVLSENETLVSALSRVLRDEWRKNLELAKTIISVFHLFSSFSQTQHIVIEQKMGAFCMNAIELELDRGRDWVNQMKTADEQTKKKCEIALRREHAMLGVSVSLLLNLAEDLSVETKMLRKGLLTLLSKCLFHATHPIHSHALLPPVLIFLIKLSVMVENHPLLEKEGIAQKVAGLFPMGESSTRRIALCLLFNLSFHPSIRSSLLSTGLIQHTAQLCKKDEKALNVLYQLTLSHDSRSLLPFTDAIEHLISDTLEGHASAVTKAILLNASLDKRSTQIMCGSKGTTIDSLMKLSVDHSDLLAAKIVRNMSSHDDTVDVFLLKWIGSLMSIVMEDGLSEEEAKEARATELLAISTQCRGVDWQKLNEEMRICEWLQSTLTSTKAPEHEPFQLQQVILASRLASTLEGAKSVVGLLDHFLSLLNSLQEDDELVVQLLFFFLCLLKHPQVGEMILEGEGSALPSYILDLMHDNNVRVMEQADEAARVIASLSPEWNKRFMTEKFRYYNAQWLEMVEKEGGEGEEEELTFDDRYNGLVEFVSLSSTRIQSTCCIDHCCNMHGLARVPVLAVFSTTVLAQLFSVFLTKESFEHILAPDHHGRGGHDSHDAHSDDHGSGPSYPYYLAAAASSLALLLSAYSLRNQPFQHVLTASTTSAVQEHAADLCEGICWLIPGLSRLLLPRINAMVLLAAISTPLILLDEHLRDEISWADPVCCLVLSLVIFSSMYPLSLYTGRILLQTAPPHLLNQLDRCLSESSHIEGVLEVRSAHFWQIDFSSMAGSVDVRVRRDADEQKILAAVTDKLVSLVPNLSIQHGVDTILNHGEEDRLKYGIQRMRIIMDSLMREEDMDIHMMDMVILIEKREKTKVQNLSKSQTTRNGIINEIIRVDHAGELAADRIYAGQLAVLKNTPSAPSISRMWEEEKNHLDEMERLSATHSVSPSILSPIFALAGYTLGMTSALGGKKGAMGCTMAVEELIGSHYNEQIKKLIEVAPEEKKLLETLSKLRDDEMNHYEVGRENEGEKSSLFSTLKPIVQTGCKIAMKIAEKV</sequence>
<dbReference type="HAMAP" id="MF_01658">
    <property type="entry name" value="COQ7"/>
    <property type="match status" value="1"/>
</dbReference>
<keyword evidence="5" id="KW-0503">Monooxygenase</keyword>
<reference evidence="8" key="1">
    <citation type="journal article" date="2008" name="Nat. Genet.">
        <title>The Pristionchus pacificus genome provides a unique perspective on nematode lifestyle and parasitism.</title>
        <authorList>
            <person name="Dieterich C."/>
            <person name="Clifton S.W."/>
            <person name="Schuster L.N."/>
            <person name="Chinwalla A."/>
            <person name="Delehaunty K."/>
            <person name="Dinkelacker I."/>
            <person name="Fulton L."/>
            <person name="Fulton R."/>
            <person name="Godfrey J."/>
            <person name="Minx P."/>
            <person name="Mitreva M."/>
            <person name="Roeseler W."/>
            <person name="Tian H."/>
            <person name="Witte H."/>
            <person name="Yang S.P."/>
            <person name="Wilson R.K."/>
            <person name="Sommer R.J."/>
        </authorList>
    </citation>
    <scope>NUCLEOTIDE SEQUENCE [LARGE SCALE GENOMIC DNA]</scope>
    <source>
        <strain evidence="8">PS312</strain>
    </source>
</reference>
<dbReference type="GO" id="GO:0019894">
    <property type="term" value="F:kinesin binding"/>
    <property type="evidence" value="ECO:0007669"/>
    <property type="project" value="InterPro"/>
</dbReference>
<dbReference type="PANTHER" id="PTHR15605">
    <property type="entry name" value="KINESIN-ASSOCIATED PROTEINS"/>
    <property type="match status" value="1"/>
</dbReference>
<dbReference type="AlphaFoldDB" id="A0A2A6CR14"/>
<comment type="function">
    <text evidence="5">Catalyzes the hydroxylation of 2-polyprenyl-3-methyl-6-methoxy-1,4-benzoquinol (DMQH2) during ubiquinone biosynthesis. Has also a structural role in the COQ enzyme complex, stabilizing other COQ polypeptides. Involved in lifespan determination in a ubiquinone-independent manner.</text>
</comment>
<accession>A0A2A6CR14</accession>
<comment type="subcellular location">
    <subcellularLocation>
        <location evidence="1">Membrane</location>
        <topology evidence="1">Multi-pass membrane protein</topology>
    </subcellularLocation>
    <subcellularLocation>
        <location evidence="5">Mitochondrion inner membrane</location>
        <topology evidence="5">Peripheral membrane protein</topology>
        <orientation evidence="5">Matrix side</orientation>
    </subcellularLocation>
</comment>
<dbReference type="GO" id="GO:0007018">
    <property type="term" value="P:microtubule-based movement"/>
    <property type="evidence" value="ECO:0000318"/>
    <property type="project" value="GO_Central"/>
</dbReference>
<dbReference type="InterPro" id="IPR058533">
    <property type="entry name" value="Cation_efflux_TM"/>
</dbReference>
<dbReference type="GO" id="GO:0005930">
    <property type="term" value="C:axoneme"/>
    <property type="evidence" value="ECO:0000318"/>
    <property type="project" value="GO_Central"/>
</dbReference>
<dbReference type="GO" id="GO:0044782">
    <property type="term" value="P:cilium organization"/>
    <property type="evidence" value="ECO:0000318"/>
    <property type="project" value="GO_Central"/>
</dbReference>
<dbReference type="GO" id="GO:0016939">
    <property type="term" value="C:kinesin II complex"/>
    <property type="evidence" value="ECO:0000318"/>
    <property type="project" value="GO_Central"/>
</dbReference>
<feature type="binding site" evidence="5">
    <location>
        <position position="1115"/>
    </location>
    <ligand>
        <name>Fe cation</name>
        <dbReference type="ChEBI" id="CHEBI:24875"/>
        <label>2</label>
    </ligand>
</feature>
<dbReference type="PANTHER" id="PTHR15605:SF2">
    <property type="entry name" value="KINESIN-ASSOCIATED PROTEIN 3"/>
    <property type="match status" value="1"/>
</dbReference>
<keyword evidence="5" id="KW-0479">Metal-binding</keyword>
<keyword evidence="5" id="KW-0496">Mitochondrion</keyword>